<protein>
    <recommendedName>
        <fullName evidence="4">WW domain-containing protein</fullName>
    </recommendedName>
</protein>
<feature type="region of interest" description="Disordered" evidence="1">
    <location>
        <begin position="1"/>
        <end position="76"/>
    </location>
</feature>
<keyword evidence="3" id="KW-1185">Reference proteome</keyword>
<sequence>MSMEPPPPSYEASTSSGPSPRKNEHRERNGIPPDRRRSMEDEQRPLPHGWVRSFDPKSSHQFFVNTTTTPPRSIWHHPLDDEEYLASLSPQERENITRLHRSVSLKDIEAESSDDEDHAGPSKRPAPKTAVRDEPHGLYKVGRKMKDRITQSTHVEREKQRQQRAIEEQQAYQAHEAARRAMVRAMETGQPQFLCKDRQGNDVYIEPPQGPALPPGGRGYNPYQNGPYANPNARFVRPDYPYNRPYGYGYGGGYGMPLAGGFLGGALLGGLLF</sequence>
<feature type="compositionally biased region" description="Basic and acidic residues" evidence="1">
    <location>
        <begin position="21"/>
        <end position="45"/>
    </location>
</feature>
<dbReference type="SUPFAM" id="SSF51045">
    <property type="entry name" value="WW domain"/>
    <property type="match status" value="1"/>
</dbReference>
<reference evidence="2" key="1">
    <citation type="journal article" date="2020" name="Stud. Mycol.">
        <title>101 Dothideomycetes genomes: a test case for predicting lifestyles and emergence of pathogens.</title>
        <authorList>
            <person name="Haridas S."/>
            <person name="Albert R."/>
            <person name="Binder M."/>
            <person name="Bloem J."/>
            <person name="Labutti K."/>
            <person name="Salamov A."/>
            <person name="Andreopoulos B."/>
            <person name="Baker S."/>
            <person name="Barry K."/>
            <person name="Bills G."/>
            <person name="Bluhm B."/>
            <person name="Cannon C."/>
            <person name="Castanera R."/>
            <person name="Culley D."/>
            <person name="Daum C."/>
            <person name="Ezra D."/>
            <person name="Gonzalez J."/>
            <person name="Henrissat B."/>
            <person name="Kuo A."/>
            <person name="Liang C."/>
            <person name="Lipzen A."/>
            <person name="Lutzoni F."/>
            <person name="Magnuson J."/>
            <person name="Mondo S."/>
            <person name="Nolan M."/>
            <person name="Ohm R."/>
            <person name="Pangilinan J."/>
            <person name="Park H.-J."/>
            <person name="Ramirez L."/>
            <person name="Alfaro M."/>
            <person name="Sun H."/>
            <person name="Tritt A."/>
            <person name="Yoshinaga Y."/>
            <person name="Zwiers L.-H."/>
            <person name="Turgeon B."/>
            <person name="Goodwin S."/>
            <person name="Spatafora J."/>
            <person name="Crous P."/>
            <person name="Grigoriev I."/>
        </authorList>
    </citation>
    <scope>NUCLEOTIDE SEQUENCE</scope>
    <source>
        <strain evidence="2">CBS 130266</strain>
    </source>
</reference>
<evidence type="ECO:0000313" key="3">
    <source>
        <dbReference type="Proteomes" id="UP000800235"/>
    </source>
</evidence>
<gene>
    <name evidence="2" type="ORF">EJ08DRAFT_528239</name>
</gene>
<dbReference type="AlphaFoldDB" id="A0A9P4TSR5"/>
<feature type="region of interest" description="Disordered" evidence="1">
    <location>
        <begin position="109"/>
        <end position="137"/>
    </location>
</feature>
<dbReference type="EMBL" id="MU007105">
    <property type="protein sequence ID" value="KAF2420988.1"/>
    <property type="molecule type" value="Genomic_DNA"/>
</dbReference>
<comment type="caution">
    <text evidence="2">The sequence shown here is derived from an EMBL/GenBank/DDBJ whole genome shotgun (WGS) entry which is preliminary data.</text>
</comment>
<feature type="compositionally biased region" description="Polar residues" evidence="1">
    <location>
        <begin position="59"/>
        <end position="71"/>
    </location>
</feature>
<dbReference type="Gene3D" id="2.20.70.10">
    <property type="match status" value="1"/>
</dbReference>
<proteinExistence type="predicted"/>
<evidence type="ECO:0008006" key="4">
    <source>
        <dbReference type="Google" id="ProtNLM"/>
    </source>
</evidence>
<evidence type="ECO:0000313" key="2">
    <source>
        <dbReference type="EMBL" id="KAF2420988.1"/>
    </source>
</evidence>
<name>A0A9P4TSR5_9PEZI</name>
<organism evidence="2 3">
    <name type="scientific">Tothia fuscella</name>
    <dbReference type="NCBI Taxonomy" id="1048955"/>
    <lineage>
        <taxon>Eukaryota</taxon>
        <taxon>Fungi</taxon>
        <taxon>Dikarya</taxon>
        <taxon>Ascomycota</taxon>
        <taxon>Pezizomycotina</taxon>
        <taxon>Dothideomycetes</taxon>
        <taxon>Pleosporomycetidae</taxon>
        <taxon>Venturiales</taxon>
        <taxon>Cylindrosympodiaceae</taxon>
        <taxon>Tothia</taxon>
    </lineage>
</organism>
<accession>A0A9P4TSR5</accession>
<evidence type="ECO:0000256" key="1">
    <source>
        <dbReference type="SAM" id="MobiDB-lite"/>
    </source>
</evidence>
<dbReference type="Proteomes" id="UP000800235">
    <property type="component" value="Unassembled WGS sequence"/>
</dbReference>
<dbReference type="OrthoDB" id="2367685at2759"/>
<dbReference type="InterPro" id="IPR036020">
    <property type="entry name" value="WW_dom_sf"/>
</dbReference>